<evidence type="ECO:0000313" key="1">
    <source>
        <dbReference type="EMBL" id="MYL54493.1"/>
    </source>
</evidence>
<accession>A0ACC7VGB9</accession>
<keyword evidence="2" id="KW-1185">Reference proteome</keyword>
<protein>
    <submittedName>
        <fullName evidence="1">Uncharacterized protein</fullName>
    </submittedName>
</protein>
<evidence type="ECO:0000313" key="2">
    <source>
        <dbReference type="Proteomes" id="UP000466692"/>
    </source>
</evidence>
<reference evidence="1" key="1">
    <citation type="submission" date="2019-11" db="EMBL/GenBank/DDBJ databases">
        <title>Genome sequences of 17 halophilic strains isolated from different environments.</title>
        <authorList>
            <person name="Furrow R.E."/>
        </authorList>
    </citation>
    <scope>NUCLEOTIDE SEQUENCE</scope>
    <source>
        <strain evidence="1">22510_22_Filter</strain>
    </source>
</reference>
<proteinExistence type="predicted"/>
<organism evidence="1 2">
    <name type="scientific">Pontibacillus yanchengensis</name>
    <dbReference type="NCBI Taxonomy" id="462910"/>
    <lineage>
        <taxon>Bacteria</taxon>
        <taxon>Bacillati</taxon>
        <taxon>Bacillota</taxon>
        <taxon>Bacilli</taxon>
        <taxon>Bacillales</taxon>
        <taxon>Bacillaceae</taxon>
        <taxon>Pontibacillus</taxon>
    </lineage>
</organism>
<comment type="caution">
    <text evidence="1">The sequence shown here is derived from an EMBL/GenBank/DDBJ whole genome shotgun (WGS) entry which is preliminary data.</text>
</comment>
<name>A0ACC7VGB9_9BACI</name>
<dbReference type="Proteomes" id="UP000466692">
    <property type="component" value="Unassembled WGS sequence"/>
</dbReference>
<sequence length="114" mass="13499">MFFPEAKDVSQVKFYMLIATQIYVFLAVVITFYILYKVAMLSNNKGFKNLFLFLMSLVLRVPFQSVELTEYNKLSFRTVIKEVWKELLFFIIATIWFLGAMIVGYIQIQEFISH</sequence>
<gene>
    <name evidence="1" type="ORF">GLW08_14250</name>
</gene>
<dbReference type="EMBL" id="WMEU01000004">
    <property type="protein sequence ID" value="MYL54493.1"/>
    <property type="molecule type" value="Genomic_DNA"/>
</dbReference>